<keyword evidence="3 5" id="KW-0697">Rotamase</keyword>
<dbReference type="RefSeq" id="XP_002179002.1">
    <property type="nucleotide sequence ID" value="XM_002178966.1"/>
</dbReference>
<dbReference type="GO" id="GO:0005737">
    <property type="term" value="C:cytoplasm"/>
    <property type="evidence" value="ECO:0007669"/>
    <property type="project" value="TreeGrafter"/>
</dbReference>
<dbReference type="FunFam" id="3.10.50.40:FF:000006">
    <property type="entry name" value="Peptidyl-prolyl cis-trans isomerase"/>
    <property type="match status" value="1"/>
</dbReference>
<reference evidence="7 8" key="1">
    <citation type="journal article" date="2008" name="Nature">
        <title>The Phaeodactylum genome reveals the evolutionary history of diatom genomes.</title>
        <authorList>
            <person name="Bowler C."/>
            <person name="Allen A.E."/>
            <person name="Badger J.H."/>
            <person name="Grimwood J."/>
            <person name="Jabbari K."/>
            <person name="Kuo A."/>
            <person name="Maheswari U."/>
            <person name="Martens C."/>
            <person name="Maumus F."/>
            <person name="Otillar R.P."/>
            <person name="Rayko E."/>
            <person name="Salamov A."/>
            <person name="Vandepoele K."/>
            <person name="Beszteri B."/>
            <person name="Gruber A."/>
            <person name="Heijde M."/>
            <person name="Katinka M."/>
            <person name="Mock T."/>
            <person name="Valentin K."/>
            <person name="Verret F."/>
            <person name="Berges J.A."/>
            <person name="Brownlee C."/>
            <person name="Cadoret J.P."/>
            <person name="Chiovitti A."/>
            <person name="Choi C.J."/>
            <person name="Coesel S."/>
            <person name="De Martino A."/>
            <person name="Detter J.C."/>
            <person name="Durkin C."/>
            <person name="Falciatore A."/>
            <person name="Fournet J."/>
            <person name="Haruta M."/>
            <person name="Huysman M.J."/>
            <person name="Jenkins B.D."/>
            <person name="Jiroutova K."/>
            <person name="Jorgensen R.E."/>
            <person name="Joubert Y."/>
            <person name="Kaplan A."/>
            <person name="Kroger N."/>
            <person name="Kroth P.G."/>
            <person name="La Roche J."/>
            <person name="Lindquist E."/>
            <person name="Lommer M."/>
            <person name="Martin-Jezequel V."/>
            <person name="Lopez P.J."/>
            <person name="Lucas S."/>
            <person name="Mangogna M."/>
            <person name="McGinnis K."/>
            <person name="Medlin L.K."/>
            <person name="Montsant A."/>
            <person name="Oudot-Le Secq M.P."/>
            <person name="Napoli C."/>
            <person name="Obornik M."/>
            <person name="Parker M.S."/>
            <person name="Petit J.L."/>
            <person name="Porcel B.M."/>
            <person name="Poulsen N."/>
            <person name="Robison M."/>
            <person name="Rychlewski L."/>
            <person name="Rynearson T.A."/>
            <person name="Schmutz J."/>
            <person name="Shapiro H."/>
            <person name="Siaut M."/>
            <person name="Stanley M."/>
            <person name="Sussman M.R."/>
            <person name="Taylor A.R."/>
            <person name="Vardi A."/>
            <person name="von Dassow P."/>
            <person name="Vyverman W."/>
            <person name="Willis A."/>
            <person name="Wyrwicz L.S."/>
            <person name="Rokhsar D.S."/>
            <person name="Weissenbach J."/>
            <person name="Armbrust E.V."/>
            <person name="Green B.R."/>
            <person name="Van de Peer Y."/>
            <person name="Grigoriev I.V."/>
        </authorList>
    </citation>
    <scope>NUCLEOTIDE SEQUENCE [LARGE SCALE GENOMIC DNA]</scope>
    <source>
        <strain evidence="7 8">CCAP 1055/1</strain>
    </source>
</reference>
<protein>
    <recommendedName>
        <fullName evidence="2 5">peptidylprolyl isomerase</fullName>
        <ecNumber evidence="2 5">5.2.1.8</ecNumber>
    </recommendedName>
</protein>
<evidence type="ECO:0000256" key="3">
    <source>
        <dbReference type="ARBA" id="ARBA00023110"/>
    </source>
</evidence>
<dbReference type="Gene3D" id="3.10.50.40">
    <property type="match status" value="1"/>
</dbReference>
<dbReference type="PANTHER" id="PTHR10516">
    <property type="entry name" value="PEPTIDYL-PROLYL CIS-TRANS ISOMERASE"/>
    <property type="match status" value="1"/>
</dbReference>
<dbReference type="PaxDb" id="2850-Phatr34385"/>
<evidence type="ECO:0000259" key="6">
    <source>
        <dbReference type="PROSITE" id="PS50059"/>
    </source>
</evidence>
<dbReference type="GeneID" id="7199791"/>
<sequence length="125" mass="13463">MANHPPDPAATEARLQGPGVLIRTMKKGTGTKYPKKGDVCVIHYEACLEDGSKVDSSRDRALPLKYTVGQKEILLGLDVAVQKMTVGETAEITIPSFFAYGHAGCPPRIPADAVLIFRAELLNIT</sequence>
<organism evidence="7 8">
    <name type="scientific">Phaeodactylum tricornutum (strain CCAP 1055/1)</name>
    <dbReference type="NCBI Taxonomy" id="556484"/>
    <lineage>
        <taxon>Eukaryota</taxon>
        <taxon>Sar</taxon>
        <taxon>Stramenopiles</taxon>
        <taxon>Ochrophyta</taxon>
        <taxon>Bacillariophyta</taxon>
        <taxon>Bacillariophyceae</taxon>
        <taxon>Bacillariophycidae</taxon>
        <taxon>Naviculales</taxon>
        <taxon>Phaeodactylaceae</taxon>
        <taxon>Phaeodactylum</taxon>
    </lineage>
</organism>
<dbReference type="Proteomes" id="UP000000759">
    <property type="component" value="Chromosome 5"/>
</dbReference>
<accession>B7FVW5</accession>
<dbReference type="HOGENOM" id="CLU_013615_12_1_1"/>
<dbReference type="InterPro" id="IPR001179">
    <property type="entry name" value="PPIase_FKBP_dom"/>
</dbReference>
<dbReference type="PROSITE" id="PS50059">
    <property type="entry name" value="FKBP_PPIASE"/>
    <property type="match status" value="1"/>
</dbReference>
<dbReference type="GO" id="GO:0003755">
    <property type="term" value="F:peptidyl-prolyl cis-trans isomerase activity"/>
    <property type="evidence" value="ECO:0007669"/>
    <property type="project" value="UniProtKB-KW"/>
</dbReference>
<dbReference type="InterPro" id="IPR050689">
    <property type="entry name" value="FKBP-type_PPIase"/>
</dbReference>
<dbReference type="OrthoDB" id="1902587at2759"/>
<comment type="catalytic activity">
    <reaction evidence="1 5">
        <text>[protein]-peptidylproline (omega=180) = [protein]-peptidylproline (omega=0)</text>
        <dbReference type="Rhea" id="RHEA:16237"/>
        <dbReference type="Rhea" id="RHEA-COMP:10747"/>
        <dbReference type="Rhea" id="RHEA-COMP:10748"/>
        <dbReference type="ChEBI" id="CHEBI:83833"/>
        <dbReference type="ChEBI" id="CHEBI:83834"/>
        <dbReference type="EC" id="5.2.1.8"/>
    </reaction>
</comment>
<evidence type="ECO:0000313" key="7">
    <source>
        <dbReference type="EMBL" id="EEC49700.1"/>
    </source>
</evidence>
<dbReference type="AlphaFoldDB" id="B7FVW5"/>
<evidence type="ECO:0000256" key="1">
    <source>
        <dbReference type="ARBA" id="ARBA00000971"/>
    </source>
</evidence>
<dbReference type="KEGG" id="pti:PHATRDRAFT_34385"/>
<dbReference type="InParanoid" id="B7FVW5"/>
<evidence type="ECO:0000256" key="2">
    <source>
        <dbReference type="ARBA" id="ARBA00013194"/>
    </source>
</evidence>
<dbReference type="OMA" id="GNHLRIH"/>
<dbReference type="PANTHER" id="PTHR10516:SF443">
    <property type="entry name" value="FK506-BINDING PROTEIN 59-RELATED"/>
    <property type="match status" value="1"/>
</dbReference>
<dbReference type="Pfam" id="PF00254">
    <property type="entry name" value="FKBP_C"/>
    <property type="match status" value="1"/>
</dbReference>
<dbReference type="EC" id="5.2.1.8" evidence="2 5"/>
<feature type="domain" description="PPIase FKBP-type" evidence="6">
    <location>
        <begin position="37"/>
        <end position="125"/>
    </location>
</feature>
<proteinExistence type="predicted"/>
<dbReference type="STRING" id="556484.B7FVW5"/>
<dbReference type="eggNOG" id="KOG0543">
    <property type="taxonomic scope" value="Eukaryota"/>
</dbReference>
<name>B7FVW5_PHATC</name>
<dbReference type="SUPFAM" id="SSF54534">
    <property type="entry name" value="FKBP-like"/>
    <property type="match status" value="1"/>
</dbReference>
<reference evidence="8" key="2">
    <citation type="submission" date="2008-08" db="EMBL/GenBank/DDBJ databases">
        <authorList>
            <consortium name="Diatom Consortium"/>
            <person name="Grigoriev I."/>
            <person name="Grimwood J."/>
            <person name="Kuo A."/>
            <person name="Otillar R.P."/>
            <person name="Salamov A."/>
            <person name="Detter J.C."/>
            <person name="Lindquist E."/>
            <person name="Shapiro H."/>
            <person name="Lucas S."/>
            <person name="Glavina del Rio T."/>
            <person name="Pitluck S."/>
            <person name="Rokhsar D."/>
            <person name="Bowler C."/>
        </authorList>
    </citation>
    <scope>GENOME REANNOTATION</scope>
    <source>
        <strain evidence="8">CCAP 1055/1</strain>
    </source>
</reference>
<gene>
    <name evidence="7" type="ORF">PHATRDRAFT_34385</name>
</gene>
<evidence type="ECO:0000256" key="4">
    <source>
        <dbReference type="ARBA" id="ARBA00023235"/>
    </source>
</evidence>
<evidence type="ECO:0000313" key="8">
    <source>
        <dbReference type="Proteomes" id="UP000000759"/>
    </source>
</evidence>
<dbReference type="InterPro" id="IPR046357">
    <property type="entry name" value="PPIase_dom_sf"/>
</dbReference>
<dbReference type="EMBL" id="CM000608">
    <property type="protein sequence ID" value="EEC49700.1"/>
    <property type="molecule type" value="Genomic_DNA"/>
</dbReference>
<evidence type="ECO:0000256" key="5">
    <source>
        <dbReference type="PROSITE-ProRule" id="PRU00277"/>
    </source>
</evidence>
<keyword evidence="4 5" id="KW-0413">Isomerase</keyword>
<keyword evidence="8" id="KW-1185">Reference proteome</keyword>